<dbReference type="Proteomes" id="UP000526889">
    <property type="component" value="Unassembled WGS sequence"/>
</dbReference>
<keyword evidence="3" id="KW-0540">Nuclease</keyword>
<feature type="non-terminal residue" evidence="8">
    <location>
        <position position="64"/>
    </location>
</feature>
<keyword evidence="4" id="KW-0255">Endonuclease</keyword>
<dbReference type="EMBL" id="VWZW01011467">
    <property type="protein sequence ID" value="NXH93065.1"/>
    <property type="molecule type" value="Genomic_DNA"/>
</dbReference>
<dbReference type="Gene3D" id="3.30.420.10">
    <property type="entry name" value="Ribonuclease H-like superfamily/Ribonuclease H"/>
    <property type="match status" value="1"/>
</dbReference>
<dbReference type="GO" id="GO:0004519">
    <property type="term" value="F:endonuclease activity"/>
    <property type="evidence" value="ECO:0007669"/>
    <property type="project" value="UniProtKB-KW"/>
</dbReference>
<dbReference type="InterPro" id="IPR012337">
    <property type="entry name" value="RNaseH-like_sf"/>
</dbReference>
<evidence type="ECO:0000313" key="9">
    <source>
        <dbReference type="Proteomes" id="UP000526889"/>
    </source>
</evidence>
<dbReference type="GO" id="GO:0015074">
    <property type="term" value="P:DNA integration"/>
    <property type="evidence" value="ECO:0007669"/>
    <property type="project" value="InterPro"/>
</dbReference>
<dbReference type="GO" id="GO:0003964">
    <property type="term" value="F:RNA-directed DNA polymerase activity"/>
    <property type="evidence" value="ECO:0007669"/>
    <property type="project" value="UniProtKB-KW"/>
</dbReference>
<dbReference type="GO" id="GO:0035613">
    <property type="term" value="F:RNA stem-loop binding"/>
    <property type="evidence" value="ECO:0007669"/>
    <property type="project" value="TreeGrafter"/>
</dbReference>
<keyword evidence="5" id="KW-0378">Hydrolase</keyword>
<evidence type="ECO:0000256" key="1">
    <source>
        <dbReference type="ARBA" id="ARBA00022679"/>
    </source>
</evidence>
<evidence type="ECO:0000256" key="6">
    <source>
        <dbReference type="ARBA" id="ARBA00022918"/>
    </source>
</evidence>
<dbReference type="PROSITE" id="PS50994">
    <property type="entry name" value="INTEGRASE"/>
    <property type="match status" value="1"/>
</dbReference>
<name>A0A7K9P2E7_9CORV</name>
<dbReference type="PANTHER" id="PTHR41694">
    <property type="entry name" value="ENDOGENOUS RETROVIRUS GROUP K MEMBER POL PROTEIN"/>
    <property type="match status" value="1"/>
</dbReference>
<evidence type="ECO:0000256" key="2">
    <source>
        <dbReference type="ARBA" id="ARBA00022695"/>
    </source>
</evidence>
<evidence type="ECO:0000256" key="5">
    <source>
        <dbReference type="ARBA" id="ARBA00022801"/>
    </source>
</evidence>
<organism evidence="8 9">
    <name type="scientific">Edolisoma coerulescens</name>
    <dbReference type="NCBI Taxonomy" id="2585810"/>
    <lineage>
        <taxon>Eukaryota</taxon>
        <taxon>Metazoa</taxon>
        <taxon>Chordata</taxon>
        <taxon>Craniata</taxon>
        <taxon>Vertebrata</taxon>
        <taxon>Euteleostomi</taxon>
        <taxon>Archelosauria</taxon>
        <taxon>Archosauria</taxon>
        <taxon>Dinosauria</taxon>
        <taxon>Saurischia</taxon>
        <taxon>Theropoda</taxon>
        <taxon>Coelurosauria</taxon>
        <taxon>Aves</taxon>
        <taxon>Neognathae</taxon>
        <taxon>Neoaves</taxon>
        <taxon>Telluraves</taxon>
        <taxon>Australaves</taxon>
        <taxon>Passeriformes</taxon>
        <taxon>Corvoidea</taxon>
        <taxon>Campephagidae</taxon>
        <taxon>Edolisoma</taxon>
    </lineage>
</organism>
<dbReference type="PANTHER" id="PTHR41694:SF3">
    <property type="entry name" value="RNA-DIRECTED DNA POLYMERASE-RELATED"/>
    <property type="match status" value="1"/>
</dbReference>
<dbReference type="InterPro" id="IPR001584">
    <property type="entry name" value="Integrase_cat-core"/>
</dbReference>
<evidence type="ECO:0000256" key="3">
    <source>
        <dbReference type="ARBA" id="ARBA00022722"/>
    </source>
</evidence>
<keyword evidence="6" id="KW-0695">RNA-directed DNA polymerase</keyword>
<gene>
    <name evidence="8" type="primary">Ervk18_4</name>
    <name evidence="8" type="ORF">EDOCOE_R15176</name>
</gene>
<keyword evidence="2" id="KW-0548">Nucleotidyltransferase</keyword>
<evidence type="ECO:0000256" key="4">
    <source>
        <dbReference type="ARBA" id="ARBA00022759"/>
    </source>
</evidence>
<dbReference type="SUPFAM" id="SSF53098">
    <property type="entry name" value="Ribonuclease H-like"/>
    <property type="match status" value="1"/>
</dbReference>
<comment type="caution">
    <text evidence="8">The sequence shown here is derived from an EMBL/GenBank/DDBJ whole genome shotgun (WGS) entry which is preliminary data.</text>
</comment>
<keyword evidence="9" id="KW-1185">Reference proteome</keyword>
<accession>A0A7K9P2E7</accession>
<dbReference type="InterPro" id="IPR036397">
    <property type="entry name" value="RNaseH_sf"/>
</dbReference>
<dbReference type="GO" id="GO:0016787">
    <property type="term" value="F:hydrolase activity"/>
    <property type="evidence" value="ECO:0007669"/>
    <property type="project" value="UniProtKB-KW"/>
</dbReference>
<feature type="non-terminal residue" evidence="8">
    <location>
        <position position="1"/>
    </location>
</feature>
<dbReference type="AlphaFoldDB" id="A0A7K9P2E7"/>
<proteinExistence type="predicted"/>
<evidence type="ECO:0000259" key="7">
    <source>
        <dbReference type="PROSITE" id="PS50994"/>
    </source>
</evidence>
<feature type="domain" description="Integrase catalytic" evidence="7">
    <location>
        <begin position="1"/>
        <end position="64"/>
    </location>
</feature>
<reference evidence="8 9" key="1">
    <citation type="submission" date="2019-09" db="EMBL/GenBank/DDBJ databases">
        <title>Bird 10,000 Genomes (B10K) Project - Family phase.</title>
        <authorList>
            <person name="Zhang G."/>
        </authorList>
    </citation>
    <scope>NUCLEOTIDE SEQUENCE [LARGE SCALE GENOMIC DNA]</scope>
    <source>
        <strain evidence="8">B10K-DU-001-25</strain>
        <tissue evidence="8">Muscle</tissue>
    </source>
</reference>
<sequence length="64" mass="7142">LHVKRHLTVCFAVMGVPKEVKTDNGPAYRSISLGQFFSKWEVKHITGIPNSPTGQAIVERAHRT</sequence>
<evidence type="ECO:0000313" key="8">
    <source>
        <dbReference type="EMBL" id="NXH93065.1"/>
    </source>
</evidence>
<keyword evidence="1" id="KW-0808">Transferase</keyword>
<protein>
    <submittedName>
        <fullName evidence="8">POK18 protein</fullName>
    </submittedName>
</protein>